<dbReference type="Proteomes" id="UP000639403">
    <property type="component" value="Unassembled WGS sequence"/>
</dbReference>
<organism evidence="1 2">
    <name type="scientific">Rhodonia placenta</name>
    <dbReference type="NCBI Taxonomy" id="104341"/>
    <lineage>
        <taxon>Eukaryota</taxon>
        <taxon>Fungi</taxon>
        <taxon>Dikarya</taxon>
        <taxon>Basidiomycota</taxon>
        <taxon>Agaricomycotina</taxon>
        <taxon>Agaricomycetes</taxon>
        <taxon>Polyporales</taxon>
        <taxon>Adustoporiaceae</taxon>
        <taxon>Rhodonia</taxon>
    </lineage>
</organism>
<evidence type="ECO:0008006" key="3">
    <source>
        <dbReference type="Google" id="ProtNLM"/>
    </source>
</evidence>
<protein>
    <recommendedName>
        <fullName evidence="3">N-acetyltransferase domain-containing protein</fullName>
    </recommendedName>
</protein>
<accession>A0A8H7PA85</accession>
<dbReference type="InterPro" id="IPR016181">
    <property type="entry name" value="Acyl_CoA_acyltransferase"/>
</dbReference>
<comment type="caution">
    <text evidence="1">The sequence shown here is derived from an EMBL/GenBank/DDBJ whole genome shotgun (WGS) entry which is preliminary data.</text>
</comment>
<reference evidence="1" key="2">
    <citation type="journal article" name="Front. Microbiol.">
        <title>Degradative Capacity of Two Strains of Rhodonia placenta: From Phenotype to Genotype.</title>
        <authorList>
            <person name="Kolle M."/>
            <person name="Horta M.A.C."/>
            <person name="Nowrousian M."/>
            <person name="Ohm R.A."/>
            <person name="Benz J.P."/>
            <person name="Pilgard A."/>
        </authorList>
    </citation>
    <scope>NUCLEOTIDE SEQUENCE</scope>
    <source>
        <strain evidence="1">FPRL280</strain>
    </source>
</reference>
<dbReference type="AlphaFoldDB" id="A0A8H7PA85"/>
<dbReference type="SUPFAM" id="SSF55729">
    <property type="entry name" value="Acyl-CoA N-acyltransferases (Nat)"/>
    <property type="match status" value="1"/>
</dbReference>
<evidence type="ECO:0000313" key="1">
    <source>
        <dbReference type="EMBL" id="KAF9820871.1"/>
    </source>
</evidence>
<sequence>MSPAKWEQYSSDDMSPLLHALADRHGSPTNGEKPDVSFDDIIEEMLPDLLAVGGRIQSNLAEQDNIMVIFATGTIGAASHPYGGVRSDGRNTGAVQPITIISSTFTSGTQNEAATVTPLATPRATSTVNPQVLDALYAIKTTPYEHSFLSRVEGFQPPRAPDPIAVDWETRSPWMDLMADVREHYSLMHPGREQPEETIAPITYVSLQPCHLDQIHDLLARTFWEGISVSDSLQYSPEKCTVVATYKQLVVGAALLSSPQETYITYLAVRAGWENAHIATYAPAPTPRD</sequence>
<dbReference type="EMBL" id="JADOXO010000007">
    <property type="protein sequence ID" value="KAF9820871.1"/>
    <property type="molecule type" value="Genomic_DNA"/>
</dbReference>
<name>A0A8H7PA85_9APHY</name>
<reference evidence="1" key="1">
    <citation type="submission" date="2020-11" db="EMBL/GenBank/DDBJ databases">
        <authorList>
            <person name="Koelle M."/>
            <person name="Horta M.A.C."/>
            <person name="Nowrousian M."/>
            <person name="Ohm R.A."/>
            <person name="Benz P."/>
            <person name="Pilgard A."/>
        </authorList>
    </citation>
    <scope>NUCLEOTIDE SEQUENCE</scope>
    <source>
        <strain evidence="1">FPRL280</strain>
    </source>
</reference>
<proteinExistence type="predicted"/>
<evidence type="ECO:0000313" key="2">
    <source>
        <dbReference type="Proteomes" id="UP000639403"/>
    </source>
</evidence>
<gene>
    <name evidence="1" type="ORF">IEO21_01098</name>
</gene>